<evidence type="ECO:0000313" key="2">
    <source>
        <dbReference type="Proteomes" id="UP000075455"/>
    </source>
</evidence>
<dbReference type="PATRIC" id="fig|81408.3.peg.2601"/>
<sequence>MIETIAQIGCIESGGKYREAIDQFIENPGYPHCIHILLQRGSDGAFAWKGCEVEEQKSDFRKYLFRSGSSRGVNYSPTAKITTVENTYQQKVLGWFKKMCKVNRNDFFRGIQKVLEKEKDRILQELQSKLALSSERTILSLKVDGSYLYDIPEFRDAFLFLINEKDLELSASNQVCSICGQRKDTVIGKMSVFRFYTLDKPGFITGGLDEEKAWRNYPVCLSCKSYIEEGRRFIEENLRFQFYGFSYLLIPKPIVPVAEDDGFAEVLEYLSSHKKGVRIHQKQIESFMTTEEDVMDMLKDMKNVVSIQLLFLQKIQSAERILLLIEDVLPSRISELFKAKSYVEQHLYAEGNHSFHFGFIRTFFHNSYDKYFLHIIESVFKKRSLSISFLAKFIMEQLRKELPAYQSGEPSFFYKTRQAIAIIVFLEQAGVLPVKGGTAMSEKFGALFEKYGKQLDTPEKKAVFLLGSLTQMLLDIQQNKYGSKPFLKQLMGLKMDERAVKGLLPKVINKLEEYESYHFIHKQLAEEISTLFLFSSSRWKMSVDELNFYFACGMNLVSKVRESLMAKEEA</sequence>
<dbReference type="Proteomes" id="UP000075455">
    <property type="component" value="Unassembled WGS sequence"/>
</dbReference>
<dbReference type="InterPro" id="IPR013420">
    <property type="entry name" value="CRISPR-assoc_prot_Cas8b/Csh1_C"/>
</dbReference>
<dbReference type="EMBL" id="LQYS01000023">
    <property type="protein sequence ID" value="KYD17692.1"/>
    <property type="molecule type" value="Genomic_DNA"/>
</dbReference>
<proteinExistence type="predicted"/>
<dbReference type="NCBIfam" id="TIGR02591">
    <property type="entry name" value="cas_Csh1"/>
    <property type="match status" value="1"/>
</dbReference>
<dbReference type="InterPro" id="IPR013389">
    <property type="entry name" value="CRISPR-assoc_prot_Cas8b"/>
</dbReference>
<comment type="caution">
    <text evidence="1">The sequence shown here is derived from an EMBL/GenBank/DDBJ whole genome shotgun (WGS) entry which is preliminary data.</text>
</comment>
<accession>A0A150M0G0</accession>
<evidence type="ECO:0008006" key="3">
    <source>
        <dbReference type="Google" id="ProtNLM"/>
    </source>
</evidence>
<gene>
    <name evidence="1" type="ORF">B4119_0367</name>
</gene>
<dbReference type="STRING" id="81408.B4119_0367"/>
<protein>
    <recommendedName>
        <fullName evidence="3">CRISPR-associated protein, Csh1 family</fullName>
    </recommendedName>
</protein>
<reference evidence="1 2" key="1">
    <citation type="submission" date="2016-01" db="EMBL/GenBank/DDBJ databases">
        <title>Draft Genome Sequences of Seven Thermophilic Sporeformers Isolated from Foods.</title>
        <authorList>
            <person name="Berendsen E.M."/>
            <person name="Wells-Bennik M.H."/>
            <person name="Krawcyk A.O."/>
            <person name="De Jong A."/>
            <person name="Holsappel S."/>
            <person name="Eijlander R.T."/>
            <person name="Kuipers O.P."/>
        </authorList>
    </citation>
    <scope>NUCLEOTIDE SEQUENCE [LARGE SCALE GENOMIC DNA]</scope>
    <source>
        <strain evidence="1 2">B4119</strain>
    </source>
</reference>
<name>A0A150M0G0_9BACL</name>
<dbReference type="Pfam" id="PF09484">
    <property type="entry name" value="Cas_TM1802"/>
    <property type="match status" value="1"/>
</dbReference>
<evidence type="ECO:0000313" key="1">
    <source>
        <dbReference type="EMBL" id="KYD17692.1"/>
    </source>
</evidence>
<dbReference type="NCBIfam" id="TIGR02556">
    <property type="entry name" value="cas_TM1802"/>
    <property type="match status" value="1"/>
</dbReference>
<organism evidence="1 2">
    <name type="scientific">Saccharococcus caldoxylosilyticus</name>
    <dbReference type="NCBI Taxonomy" id="81408"/>
    <lineage>
        <taxon>Bacteria</taxon>
        <taxon>Bacillati</taxon>
        <taxon>Bacillota</taxon>
        <taxon>Bacilli</taxon>
        <taxon>Bacillales</taxon>
        <taxon>Anoxybacillaceae</taxon>
        <taxon>Saccharococcus</taxon>
    </lineage>
</organism>
<dbReference type="AlphaFoldDB" id="A0A150M0G0"/>
<dbReference type="eggNOG" id="ENOG502Z952">
    <property type="taxonomic scope" value="Bacteria"/>
</dbReference>